<keyword evidence="3" id="KW-0285">Flavoprotein</keyword>
<feature type="domain" description="ERV/ALR sulfhydryl oxidase" evidence="7">
    <location>
        <begin position="11"/>
        <end position="118"/>
    </location>
</feature>
<evidence type="ECO:0000256" key="4">
    <source>
        <dbReference type="ARBA" id="ARBA00022827"/>
    </source>
</evidence>
<dbReference type="PANTHER" id="PTHR12645:SF0">
    <property type="entry name" value="FAD-LINKED SULFHYDRYL OXIDASE ALR"/>
    <property type="match status" value="1"/>
</dbReference>
<evidence type="ECO:0000313" key="8">
    <source>
        <dbReference type="EMBL" id="QHU00928.1"/>
    </source>
</evidence>
<reference evidence="8" key="1">
    <citation type="journal article" date="2020" name="Nature">
        <title>Giant virus diversity and host interactions through global metagenomics.</title>
        <authorList>
            <person name="Schulz F."/>
            <person name="Roux S."/>
            <person name="Paez-Espino D."/>
            <person name="Jungbluth S."/>
            <person name="Walsh D.A."/>
            <person name="Denef V.J."/>
            <person name="McMahon K.D."/>
            <person name="Konstantinidis K.T."/>
            <person name="Eloe-Fadrosh E.A."/>
            <person name="Kyrpides N.C."/>
            <person name="Woyke T."/>
        </authorList>
    </citation>
    <scope>NUCLEOTIDE SEQUENCE</scope>
    <source>
        <strain evidence="8">GVMAG-M-3300025860-20</strain>
    </source>
</reference>
<evidence type="ECO:0000256" key="2">
    <source>
        <dbReference type="ARBA" id="ARBA00012512"/>
    </source>
</evidence>
<evidence type="ECO:0000256" key="5">
    <source>
        <dbReference type="ARBA" id="ARBA00023002"/>
    </source>
</evidence>
<dbReference type="GO" id="GO:0016971">
    <property type="term" value="F:flavin-dependent sulfhydryl oxidase activity"/>
    <property type="evidence" value="ECO:0007669"/>
    <property type="project" value="InterPro"/>
</dbReference>
<dbReference type="Gene3D" id="1.20.120.310">
    <property type="entry name" value="ERV/ALR sulfhydryl oxidase domain"/>
    <property type="match status" value="1"/>
</dbReference>
<evidence type="ECO:0000256" key="1">
    <source>
        <dbReference type="ARBA" id="ARBA00001974"/>
    </source>
</evidence>
<evidence type="ECO:0000259" key="7">
    <source>
        <dbReference type="PROSITE" id="PS51324"/>
    </source>
</evidence>
<dbReference type="GO" id="GO:0005739">
    <property type="term" value="C:mitochondrion"/>
    <property type="evidence" value="ECO:0007669"/>
    <property type="project" value="TreeGrafter"/>
</dbReference>
<name>A0A6C0JAF2_9ZZZZ</name>
<dbReference type="EC" id="1.8.3.2" evidence="2"/>
<dbReference type="SUPFAM" id="SSF69000">
    <property type="entry name" value="FAD-dependent thiol oxidase"/>
    <property type="match status" value="1"/>
</dbReference>
<evidence type="ECO:0000256" key="3">
    <source>
        <dbReference type="ARBA" id="ARBA00022630"/>
    </source>
</evidence>
<comment type="cofactor">
    <cofactor evidence="1">
        <name>FAD</name>
        <dbReference type="ChEBI" id="CHEBI:57692"/>
    </cofactor>
</comment>
<dbReference type="EMBL" id="MN740331">
    <property type="protein sequence ID" value="QHU00928.1"/>
    <property type="molecule type" value="Genomic_DNA"/>
</dbReference>
<keyword evidence="6" id="KW-1015">Disulfide bond</keyword>
<sequence>MSSKERIIDYNSNDGMLTYIWGPPMWHYLHTMSFNYPVNPTKEQKEHYRTFILSLRHTLPCGACRDNLEKNLKKIRLTPHALKNRNTFSRWLYRLHEEINTMLNKKSGLSYNDVRYRYEKFRAKCNEVTTDKLKIEKGCNEPINRIKSKCVISIVPKETQCMTFNIHKDCV</sequence>
<evidence type="ECO:0000256" key="6">
    <source>
        <dbReference type="ARBA" id="ARBA00023157"/>
    </source>
</evidence>
<dbReference type="InterPro" id="IPR036774">
    <property type="entry name" value="ERV/ALR_sulphydryl_oxid_sf"/>
</dbReference>
<dbReference type="GO" id="GO:0050660">
    <property type="term" value="F:flavin adenine dinucleotide binding"/>
    <property type="evidence" value="ECO:0007669"/>
    <property type="project" value="TreeGrafter"/>
</dbReference>
<dbReference type="InterPro" id="IPR039799">
    <property type="entry name" value="ALR/ERV"/>
</dbReference>
<proteinExistence type="predicted"/>
<dbReference type="PROSITE" id="PS51324">
    <property type="entry name" value="ERV_ALR"/>
    <property type="match status" value="1"/>
</dbReference>
<dbReference type="InterPro" id="IPR017905">
    <property type="entry name" value="ERV/ALR_sulphydryl_oxidase"/>
</dbReference>
<protein>
    <recommendedName>
        <fullName evidence="2">thiol oxidase</fullName>
        <ecNumber evidence="2">1.8.3.2</ecNumber>
    </recommendedName>
</protein>
<dbReference type="PANTHER" id="PTHR12645">
    <property type="entry name" value="ALR/ERV"/>
    <property type="match status" value="1"/>
</dbReference>
<organism evidence="8">
    <name type="scientific">viral metagenome</name>
    <dbReference type="NCBI Taxonomy" id="1070528"/>
    <lineage>
        <taxon>unclassified sequences</taxon>
        <taxon>metagenomes</taxon>
        <taxon>organismal metagenomes</taxon>
    </lineage>
</organism>
<dbReference type="AlphaFoldDB" id="A0A6C0JAF2"/>
<keyword evidence="4" id="KW-0274">FAD</keyword>
<keyword evidence="5" id="KW-0560">Oxidoreductase</keyword>
<accession>A0A6C0JAF2</accession>
<dbReference type="Pfam" id="PF04777">
    <property type="entry name" value="Evr1_Alr"/>
    <property type="match status" value="1"/>
</dbReference>